<organism evidence="1 2">
    <name type="scientific">Fusobacterium periodonticum 1_1_41FAA</name>
    <dbReference type="NCBI Taxonomy" id="469621"/>
    <lineage>
        <taxon>Bacteria</taxon>
        <taxon>Fusobacteriati</taxon>
        <taxon>Fusobacteriota</taxon>
        <taxon>Fusobacteriia</taxon>
        <taxon>Fusobacteriales</taxon>
        <taxon>Fusobacteriaceae</taxon>
        <taxon>Fusobacterium</taxon>
    </lineage>
</organism>
<dbReference type="Proteomes" id="UP000003964">
    <property type="component" value="Unassembled WGS sequence"/>
</dbReference>
<dbReference type="EMBL" id="GG770381">
    <property type="protein sequence ID" value="EFG28644.2"/>
    <property type="molecule type" value="Genomic_DNA"/>
</dbReference>
<protein>
    <submittedName>
        <fullName evidence="1">Uncharacterized protein</fullName>
    </submittedName>
</protein>
<gene>
    <name evidence="1" type="ORF">HMPREF0400_00195</name>
</gene>
<sequence length="125" mass="14382">MLATIEDLLKAGKEREKKKKFKVLVKELDREIECETISRKDYLDIILENKKDSDVEVIYNSCSIFRDDKLIDELKCNMNPTDVVEKILSFSTIYSLAKTILEKSDISQAGTISKFISVIDDDIKN</sequence>
<evidence type="ECO:0000313" key="2">
    <source>
        <dbReference type="Proteomes" id="UP000003964"/>
    </source>
</evidence>
<dbReference type="RefSeq" id="WP_008820222.1">
    <property type="nucleotide sequence ID" value="NZ_GG770381.1"/>
</dbReference>
<accession>D6LEQ9</accession>
<dbReference type="AlphaFoldDB" id="D6LEQ9"/>
<name>D6LEQ9_9FUSO</name>
<proteinExistence type="predicted"/>
<reference evidence="1 2" key="1">
    <citation type="submission" date="2010-03" db="EMBL/GenBank/DDBJ databases">
        <title>The Genome Sequence of Fusobacterium sp. 1_1_41FAA.</title>
        <authorList>
            <consortium name="The Broad Institute Genome Sequencing Platform"/>
            <person name="Ward D."/>
            <person name="Earl A."/>
            <person name="Feldgarden M."/>
            <person name="Gevers D."/>
            <person name="Young S.K."/>
            <person name="Zeng Q."/>
            <person name="Koehrsen M."/>
            <person name="Alvarado L."/>
            <person name="Berlin A."/>
            <person name="Borenstein D."/>
            <person name="Chapman S."/>
            <person name="Chen Z."/>
            <person name="Engels R."/>
            <person name="Freedman E."/>
            <person name="Gellesch M."/>
            <person name="Goldberg J."/>
            <person name="Griggs A."/>
            <person name="Gujja S."/>
            <person name="Heilman E."/>
            <person name="Heiman D."/>
            <person name="Hepburn T."/>
            <person name="Howarth C."/>
            <person name="Jen D."/>
            <person name="Larson L."/>
            <person name="Mehta T."/>
            <person name="Park D."/>
            <person name="Pearson M."/>
            <person name="Richards J."/>
            <person name="Roberts A."/>
            <person name="Saif S."/>
            <person name="Shea T."/>
            <person name="Shenoy N."/>
            <person name="Sisk P."/>
            <person name="Stolte C."/>
            <person name="Sykes S."/>
            <person name="Walk T."/>
            <person name="White J."/>
            <person name="Yandava C."/>
            <person name="Strauss J.C."/>
            <person name="Ambrose C.E."/>
            <person name="Allen-Vercoe E."/>
            <person name="Haas B."/>
            <person name="Henn M.R."/>
            <person name="Nusbaum C."/>
            <person name="Birren B."/>
        </authorList>
    </citation>
    <scope>NUCLEOTIDE SEQUENCE [LARGE SCALE GENOMIC DNA]</scope>
    <source>
        <strain evidence="1 2">1_1_41FAA</strain>
    </source>
</reference>
<evidence type="ECO:0000313" key="1">
    <source>
        <dbReference type="EMBL" id="EFG28644.2"/>
    </source>
</evidence>